<evidence type="ECO:0000313" key="10">
    <source>
        <dbReference type="Proteomes" id="UP000184073"/>
    </source>
</evidence>
<dbReference type="PROSITE" id="PS00463">
    <property type="entry name" value="ZN2_CY6_FUNGAL_1"/>
    <property type="match status" value="1"/>
</dbReference>
<evidence type="ECO:0000313" key="9">
    <source>
        <dbReference type="EMBL" id="OJJ05791.1"/>
    </source>
</evidence>
<dbReference type="VEuPathDB" id="FungiDB:ASPVEDRAFT_894994"/>
<dbReference type="GO" id="GO:0005634">
    <property type="term" value="C:nucleus"/>
    <property type="evidence" value="ECO:0007669"/>
    <property type="project" value="InterPro"/>
</dbReference>
<dbReference type="Pfam" id="PF00172">
    <property type="entry name" value="Zn_clus"/>
    <property type="match status" value="1"/>
</dbReference>
<keyword evidence="6" id="KW-0539">Nucleus</keyword>
<keyword evidence="3" id="KW-0805">Transcription regulation</keyword>
<reference evidence="10" key="1">
    <citation type="journal article" date="2017" name="Genome Biol.">
        <title>Comparative genomics reveals high biological diversity and specific adaptations in the industrially and medically important fungal genus Aspergillus.</title>
        <authorList>
            <person name="de Vries R.P."/>
            <person name="Riley R."/>
            <person name="Wiebenga A."/>
            <person name="Aguilar-Osorio G."/>
            <person name="Amillis S."/>
            <person name="Uchima C.A."/>
            <person name="Anderluh G."/>
            <person name="Asadollahi M."/>
            <person name="Askin M."/>
            <person name="Barry K."/>
            <person name="Battaglia E."/>
            <person name="Bayram O."/>
            <person name="Benocci T."/>
            <person name="Braus-Stromeyer S.A."/>
            <person name="Caldana C."/>
            <person name="Canovas D."/>
            <person name="Cerqueira G.C."/>
            <person name="Chen F."/>
            <person name="Chen W."/>
            <person name="Choi C."/>
            <person name="Clum A."/>
            <person name="Dos Santos R.A."/>
            <person name="Damasio A.R."/>
            <person name="Diallinas G."/>
            <person name="Emri T."/>
            <person name="Fekete E."/>
            <person name="Flipphi M."/>
            <person name="Freyberg S."/>
            <person name="Gallo A."/>
            <person name="Gournas C."/>
            <person name="Habgood R."/>
            <person name="Hainaut M."/>
            <person name="Harispe M.L."/>
            <person name="Henrissat B."/>
            <person name="Hilden K.S."/>
            <person name="Hope R."/>
            <person name="Hossain A."/>
            <person name="Karabika E."/>
            <person name="Karaffa L."/>
            <person name="Karanyi Z."/>
            <person name="Krasevec N."/>
            <person name="Kuo A."/>
            <person name="Kusch H."/>
            <person name="LaButti K."/>
            <person name="Lagendijk E.L."/>
            <person name="Lapidus A."/>
            <person name="Levasseur A."/>
            <person name="Lindquist E."/>
            <person name="Lipzen A."/>
            <person name="Logrieco A.F."/>
            <person name="MacCabe A."/>
            <person name="Maekelae M.R."/>
            <person name="Malavazi I."/>
            <person name="Melin P."/>
            <person name="Meyer V."/>
            <person name="Mielnichuk N."/>
            <person name="Miskei M."/>
            <person name="Molnar A.P."/>
            <person name="Mule G."/>
            <person name="Ngan C.Y."/>
            <person name="Orejas M."/>
            <person name="Orosz E."/>
            <person name="Ouedraogo J.P."/>
            <person name="Overkamp K.M."/>
            <person name="Park H.-S."/>
            <person name="Perrone G."/>
            <person name="Piumi F."/>
            <person name="Punt P.J."/>
            <person name="Ram A.F."/>
            <person name="Ramon A."/>
            <person name="Rauscher S."/>
            <person name="Record E."/>
            <person name="Riano-Pachon D.M."/>
            <person name="Robert V."/>
            <person name="Roehrig J."/>
            <person name="Ruller R."/>
            <person name="Salamov A."/>
            <person name="Salih N.S."/>
            <person name="Samson R.A."/>
            <person name="Sandor E."/>
            <person name="Sanguinetti M."/>
            <person name="Schuetze T."/>
            <person name="Sepcic K."/>
            <person name="Shelest E."/>
            <person name="Sherlock G."/>
            <person name="Sophianopoulou V."/>
            <person name="Squina F.M."/>
            <person name="Sun H."/>
            <person name="Susca A."/>
            <person name="Todd R.B."/>
            <person name="Tsang A."/>
            <person name="Unkles S.E."/>
            <person name="van de Wiele N."/>
            <person name="van Rossen-Uffink D."/>
            <person name="Oliveira J.V."/>
            <person name="Vesth T.C."/>
            <person name="Visser J."/>
            <person name="Yu J.-H."/>
            <person name="Zhou M."/>
            <person name="Andersen M.R."/>
            <person name="Archer D.B."/>
            <person name="Baker S.E."/>
            <person name="Benoit I."/>
            <person name="Brakhage A.A."/>
            <person name="Braus G.H."/>
            <person name="Fischer R."/>
            <person name="Frisvad J.C."/>
            <person name="Goldman G.H."/>
            <person name="Houbraken J."/>
            <person name="Oakley B."/>
            <person name="Pocsi I."/>
            <person name="Scazzocchio C."/>
            <person name="Seiboth B."/>
            <person name="vanKuyk P.A."/>
            <person name="Wortman J."/>
            <person name="Dyer P.S."/>
            <person name="Grigoriev I.V."/>
        </authorList>
    </citation>
    <scope>NUCLEOTIDE SEQUENCE [LARGE SCALE GENOMIC DNA]</scope>
    <source>
        <strain evidence="10">CBS 583.65</strain>
    </source>
</reference>
<evidence type="ECO:0000256" key="1">
    <source>
        <dbReference type="ARBA" id="ARBA00022723"/>
    </source>
</evidence>
<dbReference type="InterPro" id="IPR001138">
    <property type="entry name" value="Zn2Cys6_DnaBD"/>
</dbReference>
<evidence type="ECO:0000256" key="5">
    <source>
        <dbReference type="ARBA" id="ARBA00023163"/>
    </source>
</evidence>
<accession>A0A1L9PW86</accession>
<keyword evidence="4" id="KW-0238">DNA-binding</keyword>
<dbReference type="STRING" id="1036611.A0A1L9PW86"/>
<dbReference type="InterPro" id="IPR036864">
    <property type="entry name" value="Zn2-C6_fun-type_DNA-bd_sf"/>
</dbReference>
<gene>
    <name evidence="9" type="ORF">ASPVEDRAFT_894994</name>
</gene>
<dbReference type="InterPro" id="IPR013700">
    <property type="entry name" value="AflR"/>
</dbReference>
<evidence type="ECO:0000256" key="6">
    <source>
        <dbReference type="ARBA" id="ARBA00023242"/>
    </source>
</evidence>
<dbReference type="GO" id="GO:0008270">
    <property type="term" value="F:zinc ion binding"/>
    <property type="evidence" value="ECO:0007669"/>
    <property type="project" value="InterPro"/>
</dbReference>
<evidence type="ECO:0000256" key="7">
    <source>
        <dbReference type="SAM" id="MobiDB-lite"/>
    </source>
</evidence>
<dbReference type="SMART" id="SM00066">
    <property type="entry name" value="GAL4"/>
    <property type="match status" value="1"/>
</dbReference>
<evidence type="ECO:0000259" key="8">
    <source>
        <dbReference type="PROSITE" id="PS50048"/>
    </source>
</evidence>
<dbReference type="GO" id="GO:0000981">
    <property type="term" value="F:DNA-binding transcription factor activity, RNA polymerase II-specific"/>
    <property type="evidence" value="ECO:0007669"/>
    <property type="project" value="InterPro"/>
</dbReference>
<proteinExistence type="predicted"/>
<dbReference type="PROSITE" id="PS50048">
    <property type="entry name" value="ZN2_CY6_FUNGAL_2"/>
    <property type="match status" value="1"/>
</dbReference>
<dbReference type="GO" id="GO:0045122">
    <property type="term" value="P:aflatoxin biosynthetic process"/>
    <property type="evidence" value="ECO:0007669"/>
    <property type="project" value="InterPro"/>
</dbReference>
<dbReference type="AlphaFoldDB" id="A0A1L9PW86"/>
<dbReference type="RefSeq" id="XP_040671553.1">
    <property type="nucleotide sequence ID" value="XM_040818632.1"/>
</dbReference>
<keyword evidence="2" id="KW-0862">Zinc</keyword>
<feature type="domain" description="Zn(2)-C6 fungal-type" evidence="8">
    <location>
        <begin position="53"/>
        <end position="83"/>
    </location>
</feature>
<keyword evidence="5" id="KW-0804">Transcription</keyword>
<dbReference type="CDD" id="cd00067">
    <property type="entry name" value="GAL4"/>
    <property type="match status" value="1"/>
</dbReference>
<keyword evidence="1" id="KW-0479">Metal-binding</keyword>
<organism evidence="9 10">
    <name type="scientific">Aspergillus versicolor CBS 583.65</name>
    <dbReference type="NCBI Taxonomy" id="1036611"/>
    <lineage>
        <taxon>Eukaryota</taxon>
        <taxon>Fungi</taxon>
        <taxon>Dikarya</taxon>
        <taxon>Ascomycota</taxon>
        <taxon>Pezizomycotina</taxon>
        <taxon>Eurotiomycetes</taxon>
        <taxon>Eurotiomycetidae</taxon>
        <taxon>Eurotiales</taxon>
        <taxon>Aspergillaceae</taxon>
        <taxon>Aspergillus</taxon>
        <taxon>Aspergillus subgen. Nidulantes</taxon>
    </lineage>
</organism>
<dbReference type="Proteomes" id="UP000184073">
    <property type="component" value="Unassembled WGS sequence"/>
</dbReference>
<evidence type="ECO:0000256" key="4">
    <source>
        <dbReference type="ARBA" id="ARBA00023125"/>
    </source>
</evidence>
<dbReference type="EMBL" id="KV878133">
    <property type="protein sequence ID" value="OJJ05791.1"/>
    <property type="molecule type" value="Genomic_DNA"/>
</dbReference>
<feature type="region of interest" description="Disordered" evidence="7">
    <location>
        <begin position="85"/>
        <end position="122"/>
    </location>
</feature>
<evidence type="ECO:0000256" key="3">
    <source>
        <dbReference type="ARBA" id="ARBA00023015"/>
    </source>
</evidence>
<dbReference type="PANTHER" id="PTHR47660">
    <property type="entry name" value="TRANSCRIPTION FACTOR WITH C2H2 AND ZN(2)-CYS(6) DNA BINDING DOMAIN (EUROFUNG)-RELATED-RELATED"/>
    <property type="match status" value="1"/>
</dbReference>
<keyword evidence="10" id="KW-1185">Reference proteome</keyword>
<sequence>MDTDRWNLNATSTTQIARMFFTLKHNRHTAESSFEKTAAPFTKKREGRLAKVACTNCRMSKLKCSGELRGCQRCRGKKIECQYPRMAKEKDSPSPSPPTPEAVQQLEQAKGRSPSPLAPAQTEPNIQEDFIDPAALNQKPAFSANFQDLGLAIELDASDFTMSENTAAACTLLSEEEYMELSNTMVQCQQPFTSVVNTSNTPWDDMLQMENTDFNTSNYTTPPTLSPPEPTESTCSCFFQAVGTHEAIEVAVWCQKESFSDVQDILRHHKQVLAECEGLLECSRCSKNPGFIMLLISMVRKILESLGRICQVAGSPRSTSERAPATNAEFNRESRVWEKVGNGNVNQGRNGYGISIQGQQLDDDDEYLVLQSLLKARVAKLEHLLGLLHKVVVEQSWPAHKSLVRCLQSRVLGRWIIE</sequence>
<evidence type="ECO:0000256" key="2">
    <source>
        <dbReference type="ARBA" id="ARBA00022833"/>
    </source>
</evidence>
<dbReference type="OrthoDB" id="4356994at2759"/>
<dbReference type="SUPFAM" id="SSF57701">
    <property type="entry name" value="Zn2/Cys6 DNA-binding domain"/>
    <property type="match status" value="1"/>
</dbReference>
<protein>
    <recommendedName>
        <fullName evidence="8">Zn(2)-C6 fungal-type domain-containing protein</fullName>
    </recommendedName>
</protein>
<name>A0A1L9PW86_ASPVE</name>
<dbReference type="PANTHER" id="PTHR47660:SF2">
    <property type="entry name" value="TRANSCRIPTION FACTOR WITH C2H2 AND ZN(2)-CYS(6) DNA BINDING DOMAIN (EUROFUNG)"/>
    <property type="match status" value="1"/>
</dbReference>
<dbReference type="GO" id="GO:0003677">
    <property type="term" value="F:DNA binding"/>
    <property type="evidence" value="ECO:0007669"/>
    <property type="project" value="UniProtKB-KW"/>
</dbReference>
<dbReference type="GeneID" id="63734143"/>
<dbReference type="Pfam" id="PF08493">
    <property type="entry name" value="AflR"/>
    <property type="match status" value="1"/>
</dbReference>
<dbReference type="Gene3D" id="4.10.240.10">
    <property type="entry name" value="Zn(2)-C6 fungal-type DNA-binding domain"/>
    <property type="match status" value="1"/>
</dbReference>